<feature type="transmembrane region" description="Helical" evidence="5">
    <location>
        <begin position="461"/>
        <end position="481"/>
    </location>
</feature>
<feature type="transmembrane region" description="Helical" evidence="5">
    <location>
        <begin position="312"/>
        <end position="333"/>
    </location>
</feature>
<evidence type="ECO:0000256" key="1">
    <source>
        <dbReference type="ARBA" id="ARBA00004141"/>
    </source>
</evidence>
<dbReference type="PROSITE" id="PS50850">
    <property type="entry name" value="MFS"/>
    <property type="match status" value="1"/>
</dbReference>
<dbReference type="GO" id="GO:0016020">
    <property type="term" value="C:membrane"/>
    <property type="evidence" value="ECO:0007669"/>
    <property type="project" value="UniProtKB-SubCell"/>
</dbReference>
<dbReference type="Pfam" id="PF00083">
    <property type="entry name" value="Sugar_tr"/>
    <property type="match status" value="1"/>
</dbReference>
<feature type="transmembrane region" description="Helical" evidence="5">
    <location>
        <begin position="518"/>
        <end position="538"/>
    </location>
</feature>
<evidence type="ECO:0000259" key="6">
    <source>
        <dbReference type="PROSITE" id="PS50850"/>
    </source>
</evidence>
<evidence type="ECO:0000256" key="4">
    <source>
        <dbReference type="ARBA" id="ARBA00023136"/>
    </source>
</evidence>
<sequence length="676" mass="75109">MSGLLTQLSDSKADKGDGEKNVPLLKMALTPLSSSSSSSIAYIIRLLLQLIPYGIDSSVVLRDVKEESMQLCCSRKDEADSLRSGLENGDTKDPLAENDIEKFGFYQIVMFTFLSIPLILSAGFTLSYVFTAGEIKYRCLVPECEHSGNTTFEPPWVNASAPKIDGVISGCARYTVRDDRPGICTETSFTNVTCDCDSWIYDPEEHTILNEWGFTCDTNRWKLTMVGTMQNIGQFVGLMFAGYISDRYGRRTFLTVATSLSGVSGLIHSFSVNYWMFLAFEFLDASMAAGIYSAGFILGLETAGKKNRVFGSTIICCMFAMGEILLGLIASWLRSWRTLLRVIYGPGLLAVFLPLLIPESIRWLLTKDEHEKVGKIYRKMAQMNGLPVTDEAINTFKEINVDKEETKSKLVTSDERKPIVQVVHSSVILIRLLICSFCWLTNTFVYYGLSLNSVAFAGDKYINFVLVAVVEIPAYCLAWVLTDHIGRKPTLSGSFLLSGAFCLAIQFIPAGSWSYGPLLLYMAGKLCITMAFATVYVFTAELFPTTLRHSLLGICSMTGRVGSILSPQTPLLPIMTINRCFLNKYFPNCSLITPCYRKHFSDLQIYQHSSAHIMPSLPLILFGSMGMIAGVLSLIFPETLGTKLPDTVWEAERIGKSNEIREIPNSTPRQRSSAER</sequence>
<evidence type="ECO:0000256" key="2">
    <source>
        <dbReference type="ARBA" id="ARBA00022692"/>
    </source>
</evidence>
<dbReference type="InterPro" id="IPR036259">
    <property type="entry name" value="MFS_trans_sf"/>
</dbReference>
<dbReference type="Proteomes" id="UP000078540">
    <property type="component" value="Unassembled WGS sequence"/>
</dbReference>
<dbReference type="AlphaFoldDB" id="A0A195BXP2"/>
<dbReference type="Gene3D" id="1.20.1250.20">
    <property type="entry name" value="MFS general substrate transporter like domains"/>
    <property type="match status" value="1"/>
</dbReference>
<organism evidence="7 8">
    <name type="scientific">Atta colombica</name>
    <dbReference type="NCBI Taxonomy" id="520822"/>
    <lineage>
        <taxon>Eukaryota</taxon>
        <taxon>Metazoa</taxon>
        <taxon>Ecdysozoa</taxon>
        <taxon>Arthropoda</taxon>
        <taxon>Hexapoda</taxon>
        <taxon>Insecta</taxon>
        <taxon>Pterygota</taxon>
        <taxon>Neoptera</taxon>
        <taxon>Endopterygota</taxon>
        <taxon>Hymenoptera</taxon>
        <taxon>Apocrita</taxon>
        <taxon>Aculeata</taxon>
        <taxon>Formicoidea</taxon>
        <taxon>Formicidae</taxon>
        <taxon>Myrmicinae</taxon>
        <taxon>Atta</taxon>
    </lineage>
</organism>
<evidence type="ECO:0000313" key="8">
    <source>
        <dbReference type="Proteomes" id="UP000078540"/>
    </source>
</evidence>
<feature type="transmembrane region" description="Helical" evidence="5">
    <location>
        <begin position="282"/>
        <end position="300"/>
    </location>
</feature>
<feature type="transmembrane region" description="Helical" evidence="5">
    <location>
        <begin position="428"/>
        <end position="449"/>
    </location>
</feature>
<feature type="domain" description="Major facilitator superfamily (MFS) profile" evidence="6">
    <location>
        <begin position="183"/>
        <end position="641"/>
    </location>
</feature>
<dbReference type="PANTHER" id="PTHR24064">
    <property type="entry name" value="SOLUTE CARRIER FAMILY 22 MEMBER"/>
    <property type="match status" value="1"/>
</dbReference>
<accession>A0A195BXP2</accession>
<dbReference type="CDD" id="cd17317">
    <property type="entry name" value="MFS_SLC22"/>
    <property type="match status" value="1"/>
</dbReference>
<feature type="transmembrane region" description="Helical" evidence="5">
    <location>
        <begin position="617"/>
        <end position="636"/>
    </location>
</feature>
<evidence type="ECO:0000256" key="5">
    <source>
        <dbReference type="SAM" id="Phobius"/>
    </source>
</evidence>
<dbReference type="InterPro" id="IPR020846">
    <property type="entry name" value="MFS_dom"/>
</dbReference>
<proteinExistence type="predicted"/>
<dbReference type="GO" id="GO:0022857">
    <property type="term" value="F:transmembrane transporter activity"/>
    <property type="evidence" value="ECO:0007669"/>
    <property type="project" value="InterPro"/>
</dbReference>
<dbReference type="STRING" id="520822.A0A195BXP2"/>
<name>A0A195BXP2_9HYME</name>
<evidence type="ECO:0000256" key="3">
    <source>
        <dbReference type="ARBA" id="ARBA00022989"/>
    </source>
</evidence>
<evidence type="ECO:0000313" key="7">
    <source>
        <dbReference type="EMBL" id="KYM92713.1"/>
    </source>
</evidence>
<gene>
    <name evidence="7" type="ORF">ALC53_00650</name>
</gene>
<dbReference type="EMBL" id="KQ976398">
    <property type="protein sequence ID" value="KYM92713.1"/>
    <property type="molecule type" value="Genomic_DNA"/>
</dbReference>
<dbReference type="SUPFAM" id="SSF103473">
    <property type="entry name" value="MFS general substrate transporter"/>
    <property type="match status" value="1"/>
</dbReference>
<protein>
    <submittedName>
        <fullName evidence="7">Solute carrier family 22 member 21</fullName>
    </submittedName>
</protein>
<keyword evidence="2 5" id="KW-0812">Transmembrane</keyword>
<dbReference type="PROSITE" id="PS00216">
    <property type="entry name" value="SUGAR_TRANSPORT_1"/>
    <property type="match status" value="1"/>
</dbReference>
<feature type="transmembrane region" description="Helical" evidence="5">
    <location>
        <begin position="105"/>
        <end position="130"/>
    </location>
</feature>
<feature type="transmembrane region" description="Helical" evidence="5">
    <location>
        <begin position="339"/>
        <end position="357"/>
    </location>
</feature>
<dbReference type="InterPro" id="IPR005829">
    <property type="entry name" value="Sugar_transporter_CS"/>
</dbReference>
<keyword evidence="3 5" id="KW-1133">Transmembrane helix</keyword>
<reference evidence="7 8" key="1">
    <citation type="submission" date="2015-09" db="EMBL/GenBank/DDBJ databases">
        <title>Atta colombica WGS genome.</title>
        <authorList>
            <person name="Nygaard S."/>
            <person name="Hu H."/>
            <person name="Boomsma J."/>
            <person name="Zhang G."/>
        </authorList>
    </citation>
    <scope>NUCLEOTIDE SEQUENCE [LARGE SCALE GENOMIC DNA]</scope>
    <source>
        <strain evidence="7">Treedump-2</strain>
        <tissue evidence="7">Whole body</tissue>
    </source>
</reference>
<keyword evidence="4 5" id="KW-0472">Membrane</keyword>
<dbReference type="InterPro" id="IPR005828">
    <property type="entry name" value="MFS_sugar_transport-like"/>
</dbReference>
<feature type="transmembrane region" description="Helical" evidence="5">
    <location>
        <begin position="493"/>
        <end position="512"/>
    </location>
</feature>
<feature type="transmembrane region" description="Helical" evidence="5">
    <location>
        <begin position="253"/>
        <end position="276"/>
    </location>
</feature>
<comment type="subcellular location">
    <subcellularLocation>
        <location evidence="1">Membrane</location>
        <topology evidence="1">Multi-pass membrane protein</topology>
    </subcellularLocation>
</comment>
<keyword evidence="8" id="KW-1185">Reference proteome</keyword>